<reference evidence="2 3" key="1">
    <citation type="submission" date="2023-02" db="EMBL/GenBank/DDBJ databases">
        <title>Evolution of Hrp T3SS in non-pathogenic Pseudomonas fluorescens.</title>
        <authorList>
            <person name="Liao K."/>
            <person name="Wei H."/>
            <person name="Gu Y."/>
        </authorList>
    </citation>
    <scope>NUCLEOTIDE SEQUENCE [LARGE SCALE GENOMIC DNA]</scope>
    <source>
        <strain evidence="2 3">FP607</strain>
    </source>
</reference>
<sequence length="62" mass="6428">MIGIIAGMLERHAIPQLIGNLADLTKGATAAVQQLQPKSDVSAEHTNPSESAASGNTGRIIY</sequence>
<evidence type="ECO:0000313" key="3">
    <source>
        <dbReference type="Proteomes" id="UP001230768"/>
    </source>
</evidence>
<accession>A0ABY9GMV7</accession>
<gene>
    <name evidence="2" type="ORF">PSH88_19770</name>
</gene>
<keyword evidence="3" id="KW-1185">Reference proteome</keyword>
<evidence type="ECO:0000313" key="2">
    <source>
        <dbReference type="EMBL" id="WLI16540.1"/>
    </source>
</evidence>
<dbReference type="Proteomes" id="UP001230768">
    <property type="component" value="Chromosome"/>
</dbReference>
<dbReference type="RefSeq" id="WP_305422198.1">
    <property type="nucleotide sequence ID" value="NZ_CP117430.1"/>
</dbReference>
<proteinExistence type="predicted"/>
<name>A0ABY9GMV7_9PSED</name>
<evidence type="ECO:0000256" key="1">
    <source>
        <dbReference type="SAM" id="MobiDB-lite"/>
    </source>
</evidence>
<feature type="region of interest" description="Disordered" evidence="1">
    <location>
        <begin position="36"/>
        <end position="62"/>
    </location>
</feature>
<dbReference type="EMBL" id="CP117430">
    <property type="protein sequence ID" value="WLI16540.1"/>
    <property type="molecule type" value="Genomic_DNA"/>
</dbReference>
<organism evidence="2 3">
    <name type="scientific">Pseudomonas wuhanensis</name>
    <dbReference type="NCBI Taxonomy" id="2954098"/>
    <lineage>
        <taxon>Bacteria</taxon>
        <taxon>Pseudomonadati</taxon>
        <taxon>Pseudomonadota</taxon>
        <taxon>Gammaproteobacteria</taxon>
        <taxon>Pseudomonadales</taxon>
        <taxon>Pseudomonadaceae</taxon>
        <taxon>Pseudomonas</taxon>
    </lineage>
</organism>
<protein>
    <submittedName>
        <fullName evidence="2">Uncharacterized protein</fullName>
    </submittedName>
</protein>